<feature type="transmembrane region" description="Helical" evidence="6">
    <location>
        <begin position="194"/>
        <end position="216"/>
    </location>
</feature>
<keyword evidence="3 6" id="KW-0812">Transmembrane</keyword>
<keyword evidence="5 6" id="KW-0472">Membrane</keyword>
<proteinExistence type="predicted"/>
<evidence type="ECO:0000256" key="1">
    <source>
        <dbReference type="ARBA" id="ARBA00004141"/>
    </source>
</evidence>
<protein>
    <recommendedName>
        <fullName evidence="7">Major facilitator superfamily (MFS) profile domain-containing protein</fullName>
    </recommendedName>
</protein>
<feature type="transmembrane region" description="Helical" evidence="6">
    <location>
        <begin position="360"/>
        <end position="380"/>
    </location>
</feature>
<dbReference type="FunFam" id="1.20.1250.20:FF:000013">
    <property type="entry name" value="MFS general substrate transporter"/>
    <property type="match status" value="1"/>
</dbReference>
<feature type="transmembrane region" description="Helical" evidence="6">
    <location>
        <begin position="392"/>
        <end position="411"/>
    </location>
</feature>
<dbReference type="InterPro" id="IPR020846">
    <property type="entry name" value="MFS_dom"/>
</dbReference>
<sequence length="513" mass="56089">MASHTPIQQNSDLKAWIASDSDIDHVEKSTEMGENSNQEVLAAAHETVTVDKSLVGRIVKRTDLHLLTLCVAINIFNFIDRSNIGNARILGMQHDLKLTGVKYNIAVMCTFISAAAIEIPGNIACKLIGPRVWISAIVVIFSIITICTALVETPGGLYAARFFLGVFEGSVSPSIIYALSLFYRRSELGLRISVYISAAGSSGAFGGLLAIGLSRIPRWGLIHTWRNIYFFEGLISLCLGVIAFFFIPNGPQDARFLNQPERETAVARLRVDAAGTDEGGKTKWVHIKQAFKSPHVLGCSIGFLLGNVAQNALAVFLPSIIRSFGYSPETSQLLSVGPYAVACVLSIICGYLSDKYQSRSIVIICCAPLSIIGFFMLEFVPSSHPWTKYGAIYLGLPGLFSCLPIYMSWCLNNCATATVRASAAGVLFAIGSLSGLIAPWVYLTNDARGYRVGNGIMIGMVFGTWITALSLRFYCQWENRQRDEGKRDHILEGLSAAEERELSSKHPSFRYII</sequence>
<keyword evidence="4 6" id="KW-1133">Transmembrane helix</keyword>
<reference evidence="8 9" key="1">
    <citation type="submission" date="2023-08" db="EMBL/GenBank/DDBJ databases">
        <title>Black Yeasts Isolated from many extreme environments.</title>
        <authorList>
            <person name="Coleine C."/>
            <person name="Stajich J.E."/>
            <person name="Selbmann L."/>
        </authorList>
    </citation>
    <scope>NUCLEOTIDE SEQUENCE [LARGE SCALE GENOMIC DNA]</scope>
    <source>
        <strain evidence="8 9">CCFEE 5792</strain>
    </source>
</reference>
<dbReference type="InterPro" id="IPR036259">
    <property type="entry name" value="MFS_trans_sf"/>
</dbReference>
<dbReference type="GeneID" id="89968447"/>
<comment type="subcellular location">
    <subcellularLocation>
        <location evidence="1">Membrane</location>
        <topology evidence="1">Multi-pass membrane protein</topology>
    </subcellularLocation>
</comment>
<evidence type="ECO:0000313" key="9">
    <source>
        <dbReference type="Proteomes" id="UP001358417"/>
    </source>
</evidence>
<feature type="transmembrane region" description="Helical" evidence="6">
    <location>
        <begin position="296"/>
        <end position="321"/>
    </location>
</feature>
<dbReference type="RefSeq" id="XP_064711716.1">
    <property type="nucleotide sequence ID" value="XM_064843856.1"/>
</dbReference>
<name>A0AAV9NQD0_9EURO</name>
<keyword evidence="9" id="KW-1185">Reference proteome</keyword>
<feature type="transmembrane region" description="Helical" evidence="6">
    <location>
        <begin position="333"/>
        <end position="353"/>
    </location>
</feature>
<dbReference type="EMBL" id="JAVRRD010000001">
    <property type="protein sequence ID" value="KAK5064392.1"/>
    <property type="molecule type" value="Genomic_DNA"/>
</dbReference>
<feature type="transmembrane region" description="Helical" evidence="6">
    <location>
        <begin position="455"/>
        <end position="475"/>
    </location>
</feature>
<accession>A0AAV9NQD0</accession>
<dbReference type="InterPro" id="IPR011701">
    <property type="entry name" value="MFS"/>
</dbReference>
<evidence type="ECO:0000256" key="5">
    <source>
        <dbReference type="ARBA" id="ARBA00023136"/>
    </source>
</evidence>
<keyword evidence="2" id="KW-0813">Transport</keyword>
<feature type="domain" description="Major facilitator superfamily (MFS) profile" evidence="7">
    <location>
        <begin position="66"/>
        <end position="480"/>
    </location>
</feature>
<dbReference type="FunFam" id="1.20.1250.20:FF:000018">
    <property type="entry name" value="MFS transporter permease"/>
    <property type="match status" value="1"/>
</dbReference>
<evidence type="ECO:0000256" key="3">
    <source>
        <dbReference type="ARBA" id="ARBA00022692"/>
    </source>
</evidence>
<evidence type="ECO:0000256" key="4">
    <source>
        <dbReference type="ARBA" id="ARBA00022989"/>
    </source>
</evidence>
<dbReference type="SUPFAM" id="SSF103473">
    <property type="entry name" value="MFS general substrate transporter"/>
    <property type="match status" value="1"/>
</dbReference>
<feature type="transmembrane region" description="Helical" evidence="6">
    <location>
        <begin position="228"/>
        <end position="247"/>
    </location>
</feature>
<evidence type="ECO:0000259" key="7">
    <source>
        <dbReference type="PROSITE" id="PS50850"/>
    </source>
</evidence>
<dbReference type="Pfam" id="PF07690">
    <property type="entry name" value="MFS_1"/>
    <property type="match status" value="1"/>
</dbReference>
<evidence type="ECO:0000313" key="8">
    <source>
        <dbReference type="EMBL" id="KAK5064392.1"/>
    </source>
</evidence>
<dbReference type="Gene3D" id="1.20.1250.20">
    <property type="entry name" value="MFS general substrate transporter like domains"/>
    <property type="match status" value="2"/>
</dbReference>
<feature type="transmembrane region" description="Helical" evidence="6">
    <location>
        <begin position="157"/>
        <end position="182"/>
    </location>
</feature>
<dbReference type="GO" id="GO:0016020">
    <property type="term" value="C:membrane"/>
    <property type="evidence" value="ECO:0007669"/>
    <property type="project" value="UniProtKB-SubCell"/>
</dbReference>
<feature type="transmembrane region" description="Helical" evidence="6">
    <location>
        <begin position="132"/>
        <end position="151"/>
    </location>
</feature>
<dbReference type="GO" id="GO:0022857">
    <property type="term" value="F:transmembrane transporter activity"/>
    <property type="evidence" value="ECO:0007669"/>
    <property type="project" value="InterPro"/>
</dbReference>
<comment type="caution">
    <text evidence="8">The sequence shown here is derived from an EMBL/GenBank/DDBJ whole genome shotgun (WGS) entry which is preliminary data.</text>
</comment>
<organism evidence="8 9">
    <name type="scientific">Exophiala bonariae</name>
    <dbReference type="NCBI Taxonomy" id="1690606"/>
    <lineage>
        <taxon>Eukaryota</taxon>
        <taxon>Fungi</taxon>
        <taxon>Dikarya</taxon>
        <taxon>Ascomycota</taxon>
        <taxon>Pezizomycotina</taxon>
        <taxon>Eurotiomycetes</taxon>
        <taxon>Chaetothyriomycetidae</taxon>
        <taxon>Chaetothyriales</taxon>
        <taxon>Herpotrichiellaceae</taxon>
        <taxon>Exophiala</taxon>
    </lineage>
</organism>
<dbReference type="PANTHER" id="PTHR43791">
    <property type="entry name" value="PERMEASE-RELATED"/>
    <property type="match status" value="1"/>
</dbReference>
<gene>
    <name evidence="8" type="ORF">LTR84_000225</name>
</gene>
<dbReference type="AlphaFoldDB" id="A0AAV9NQD0"/>
<dbReference type="PROSITE" id="PS50850">
    <property type="entry name" value="MFS"/>
    <property type="match status" value="1"/>
</dbReference>
<evidence type="ECO:0000256" key="2">
    <source>
        <dbReference type="ARBA" id="ARBA00022448"/>
    </source>
</evidence>
<dbReference type="Proteomes" id="UP001358417">
    <property type="component" value="Unassembled WGS sequence"/>
</dbReference>
<feature type="transmembrane region" description="Helical" evidence="6">
    <location>
        <begin position="423"/>
        <end position="443"/>
    </location>
</feature>
<dbReference type="PANTHER" id="PTHR43791:SF53">
    <property type="entry name" value="MAJOR FACILITATOR SUPERFAMILY (MFS) PROFILE DOMAIN-CONTAINING PROTEIN"/>
    <property type="match status" value="1"/>
</dbReference>
<evidence type="ECO:0000256" key="6">
    <source>
        <dbReference type="SAM" id="Phobius"/>
    </source>
</evidence>